<dbReference type="NCBIfam" id="TIGR01460">
    <property type="entry name" value="HAD-SF-IIA"/>
    <property type="match status" value="1"/>
</dbReference>
<name>A0ABV2J514_9HYPH</name>
<dbReference type="SUPFAM" id="SSF56784">
    <property type="entry name" value="HAD-like"/>
    <property type="match status" value="1"/>
</dbReference>
<dbReference type="InterPro" id="IPR006357">
    <property type="entry name" value="HAD-SF_hydro_IIA"/>
</dbReference>
<dbReference type="Gene3D" id="3.40.50.1000">
    <property type="entry name" value="HAD superfamily/HAD-like"/>
    <property type="match status" value="2"/>
</dbReference>
<dbReference type="Pfam" id="PF13242">
    <property type="entry name" value="Hydrolase_like"/>
    <property type="match status" value="1"/>
</dbReference>
<dbReference type="Proteomes" id="UP001549047">
    <property type="component" value="Unassembled WGS sequence"/>
</dbReference>
<dbReference type="InterPro" id="IPR023214">
    <property type="entry name" value="HAD_sf"/>
</dbReference>
<dbReference type="InterPro" id="IPR006356">
    <property type="entry name" value="HAD-SF_hydro_IIA_hyp3"/>
</dbReference>
<proteinExistence type="predicted"/>
<comment type="caution">
    <text evidence="1">The sequence shown here is derived from an EMBL/GenBank/DDBJ whole genome shotgun (WGS) entry which is preliminary data.</text>
</comment>
<dbReference type="PANTHER" id="PTHR19288:SF90">
    <property type="entry name" value="OS08G0542600 PROTEIN"/>
    <property type="match status" value="1"/>
</dbReference>
<reference evidence="1 2" key="1">
    <citation type="submission" date="2024-06" db="EMBL/GenBank/DDBJ databases">
        <title>Genomic Encyclopedia of Type Strains, Phase IV (KMG-IV): sequencing the most valuable type-strain genomes for metagenomic binning, comparative biology and taxonomic classification.</title>
        <authorList>
            <person name="Goeker M."/>
        </authorList>
    </citation>
    <scope>NUCLEOTIDE SEQUENCE [LARGE SCALE GENOMIC DNA]</scope>
    <source>
        <strain evidence="1 2">DSM 29780</strain>
    </source>
</reference>
<dbReference type="NCBIfam" id="TIGR01459">
    <property type="entry name" value="HAD-SF-IIA-hyp4"/>
    <property type="match status" value="1"/>
</dbReference>
<gene>
    <name evidence="1" type="ORF">ABID16_004201</name>
</gene>
<sequence length="252" mass="26930">MLRDNEGAYPGAAQALHGLKAASKTVVILSNSGRSGEYNAERFTRLGFSRESFDRFVTSGDAAYAVLSQKGMSLPAATRCLTISSGDDRNLADRLGFQHTQDAAEADLVVISGSEAEKIPMQVYADMLRPAAVRQVPAICTNPDIYKLADGTTAPGAGSIATLYQRLGGPVRWFGKPHRDIYEHAMRSVGNPSLSNVVCIGDSIDHDILGAAKFGLDSALVLTGILADLPLKEVDILMTADRKPTFILSAFQ</sequence>
<accession>A0ABV2J514</accession>
<evidence type="ECO:0000313" key="2">
    <source>
        <dbReference type="Proteomes" id="UP001549047"/>
    </source>
</evidence>
<keyword evidence="2" id="KW-1185">Reference proteome</keyword>
<keyword evidence="1" id="KW-0378">Hydrolase</keyword>
<dbReference type="InterPro" id="IPR036412">
    <property type="entry name" value="HAD-like_sf"/>
</dbReference>
<protein>
    <submittedName>
        <fullName evidence="1">HAD superfamily hydrolase (TIGR01459 family)</fullName>
    </submittedName>
</protein>
<dbReference type="PANTHER" id="PTHR19288">
    <property type="entry name" value="4-NITROPHENYLPHOSPHATASE-RELATED"/>
    <property type="match status" value="1"/>
</dbReference>
<evidence type="ECO:0000313" key="1">
    <source>
        <dbReference type="EMBL" id="MET3615854.1"/>
    </source>
</evidence>
<dbReference type="Pfam" id="PF13344">
    <property type="entry name" value="Hydrolase_6"/>
    <property type="match status" value="1"/>
</dbReference>
<dbReference type="GO" id="GO:0016787">
    <property type="term" value="F:hydrolase activity"/>
    <property type="evidence" value="ECO:0007669"/>
    <property type="project" value="UniProtKB-KW"/>
</dbReference>
<organism evidence="1 2">
    <name type="scientific">Rhizobium aquaticum</name>
    <dbReference type="NCBI Taxonomy" id="1549636"/>
    <lineage>
        <taxon>Bacteria</taxon>
        <taxon>Pseudomonadati</taxon>
        <taxon>Pseudomonadota</taxon>
        <taxon>Alphaproteobacteria</taxon>
        <taxon>Hyphomicrobiales</taxon>
        <taxon>Rhizobiaceae</taxon>
        <taxon>Rhizobium/Agrobacterium group</taxon>
        <taxon>Rhizobium</taxon>
    </lineage>
</organism>
<dbReference type="EMBL" id="JBEPMB010000009">
    <property type="protein sequence ID" value="MET3615854.1"/>
    <property type="molecule type" value="Genomic_DNA"/>
</dbReference>